<dbReference type="AlphaFoldDB" id="A0A7S1BLJ7"/>
<feature type="region of interest" description="Disordered" evidence="1">
    <location>
        <begin position="15"/>
        <end position="63"/>
    </location>
</feature>
<dbReference type="GO" id="GO:0004860">
    <property type="term" value="F:protein kinase inhibitor activity"/>
    <property type="evidence" value="ECO:0007669"/>
    <property type="project" value="TreeGrafter"/>
</dbReference>
<dbReference type="EMBL" id="HBFR01025656">
    <property type="protein sequence ID" value="CAD8891235.1"/>
    <property type="molecule type" value="Transcribed_RNA"/>
</dbReference>
<dbReference type="PANTHER" id="PTHR13507:SF0">
    <property type="entry name" value="PRKR-INTERACTING PROTEIN 1"/>
    <property type="match status" value="1"/>
</dbReference>
<evidence type="ECO:0000313" key="2">
    <source>
        <dbReference type="EMBL" id="CAD8891235.1"/>
    </source>
</evidence>
<dbReference type="GO" id="GO:0019901">
    <property type="term" value="F:protein kinase binding"/>
    <property type="evidence" value="ECO:0007669"/>
    <property type="project" value="TreeGrafter"/>
</dbReference>
<dbReference type="GO" id="GO:0003725">
    <property type="term" value="F:double-stranded RNA binding"/>
    <property type="evidence" value="ECO:0007669"/>
    <property type="project" value="InterPro"/>
</dbReference>
<dbReference type="GO" id="GO:0005730">
    <property type="term" value="C:nucleolus"/>
    <property type="evidence" value="ECO:0007669"/>
    <property type="project" value="TreeGrafter"/>
</dbReference>
<feature type="compositionally biased region" description="Low complexity" evidence="1">
    <location>
        <begin position="29"/>
        <end position="45"/>
    </location>
</feature>
<evidence type="ECO:0000256" key="1">
    <source>
        <dbReference type="SAM" id="MobiDB-lite"/>
    </source>
</evidence>
<reference evidence="2" key="1">
    <citation type="submission" date="2021-01" db="EMBL/GenBank/DDBJ databases">
        <authorList>
            <person name="Corre E."/>
            <person name="Pelletier E."/>
            <person name="Niang G."/>
            <person name="Scheremetjew M."/>
            <person name="Finn R."/>
            <person name="Kale V."/>
            <person name="Holt S."/>
            <person name="Cochrane G."/>
            <person name="Meng A."/>
            <person name="Brown T."/>
            <person name="Cohen L."/>
        </authorList>
    </citation>
    <scope>NUCLEOTIDE SEQUENCE</scope>
    <source>
        <strain evidence="2">308</strain>
    </source>
</reference>
<dbReference type="PANTHER" id="PTHR13507">
    <property type="entry name" value="PRKR-INTERACTING PROTEIN 1"/>
    <property type="match status" value="1"/>
</dbReference>
<proteinExistence type="predicted"/>
<feature type="compositionally biased region" description="Polar residues" evidence="1">
    <location>
        <begin position="46"/>
        <end position="56"/>
    </location>
</feature>
<organism evidence="2">
    <name type="scientific">Corethron hystrix</name>
    <dbReference type="NCBI Taxonomy" id="216773"/>
    <lineage>
        <taxon>Eukaryota</taxon>
        <taxon>Sar</taxon>
        <taxon>Stramenopiles</taxon>
        <taxon>Ochrophyta</taxon>
        <taxon>Bacillariophyta</taxon>
        <taxon>Coscinodiscophyceae</taxon>
        <taxon>Corethrophycidae</taxon>
        <taxon>Corethrales</taxon>
        <taxon>Corethraceae</taxon>
        <taxon>Corethron</taxon>
    </lineage>
</organism>
<dbReference type="Pfam" id="PF06658">
    <property type="entry name" value="DUF1168"/>
    <property type="match status" value="1"/>
</dbReference>
<accession>A0A7S1BLJ7</accession>
<name>A0A7S1BLJ7_9STRA</name>
<sequence length="289" mass="30099">MGRYTTVQTFADNNPAMRSIPYDQATGTLPSSSAALPSGPSASLGTENSGSGNSASPDLKSNRVFTERVVNPYGSTAGAGSGEFHVYRAARGREMARLDAIDVAEVEAQSSMAYDTKMRVERDSIERLAAKRRRKRERQRVAKRRATAIGSVLGQSKAKGTGVTTTATGEDQKDFTYTPIYDTEESQTFAGTEGSATAVLGDGDGDAVVAAAAVDDASATSFAATATGPVFRNDGSFLEMMQRSLAAAAASTCTGRTTSSLSDTDDNTTVTTVTTTATEKTTLSAALTC</sequence>
<gene>
    <name evidence="2" type="ORF">CHYS00102_LOCUS18441</name>
</gene>
<dbReference type="InterPro" id="IPR009548">
    <property type="entry name" value="Prkrip1"/>
</dbReference>
<protein>
    <submittedName>
        <fullName evidence="2">Uncharacterized protein</fullName>
    </submittedName>
</protein>